<dbReference type="InterPro" id="IPR006166">
    <property type="entry name" value="ERCC4_domain"/>
</dbReference>
<dbReference type="SMART" id="SM00490">
    <property type="entry name" value="HELICc"/>
    <property type="match status" value="1"/>
</dbReference>
<dbReference type="SMART" id="SM00278">
    <property type="entry name" value="HhH1"/>
    <property type="match status" value="3"/>
</dbReference>
<dbReference type="GO" id="GO:0005524">
    <property type="term" value="F:ATP binding"/>
    <property type="evidence" value="ECO:0007669"/>
    <property type="project" value="UniProtKB-KW"/>
</dbReference>
<dbReference type="RefSeq" id="WP_011972514.1">
    <property type="nucleotide sequence ID" value="NC_009634.1"/>
</dbReference>
<dbReference type="PANTHER" id="PTHR14025:SF20">
    <property type="entry name" value="FANCONI ANEMIA GROUP M PROTEIN"/>
    <property type="match status" value="1"/>
</dbReference>
<keyword evidence="1" id="KW-0547">Nucleotide-binding</keyword>
<dbReference type="InterPro" id="IPR011335">
    <property type="entry name" value="Restrct_endonuc-II-like"/>
</dbReference>
<dbReference type="KEGG" id="mvn:Mevan_0706"/>
<protein>
    <submittedName>
        <fullName evidence="7">ERCC4 domain protein</fullName>
    </submittedName>
</protein>
<evidence type="ECO:0000313" key="8">
    <source>
        <dbReference type="Proteomes" id="UP000001107"/>
    </source>
</evidence>
<dbReference type="Pfam" id="PF00271">
    <property type="entry name" value="Helicase_C"/>
    <property type="match status" value="1"/>
</dbReference>
<keyword evidence="8" id="KW-1185">Reference proteome</keyword>
<dbReference type="InterPro" id="IPR014001">
    <property type="entry name" value="Helicase_ATP-bd"/>
</dbReference>
<name>A6UQ40_METVS</name>
<dbReference type="CDD" id="cd12089">
    <property type="entry name" value="Hef_ID"/>
    <property type="match status" value="1"/>
</dbReference>
<dbReference type="GeneID" id="5326179"/>
<dbReference type="PROSITE" id="PS51194">
    <property type="entry name" value="HELICASE_CTER"/>
    <property type="match status" value="1"/>
</dbReference>
<dbReference type="Pfam" id="PF02732">
    <property type="entry name" value="ERCC4"/>
    <property type="match status" value="1"/>
</dbReference>
<dbReference type="HOGENOM" id="CLU_002513_3_1_2"/>
<dbReference type="Gene3D" id="1.10.150.20">
    <property type="entry name" value="5' to 3' exonuclease, C-terminal subdomain"/>
    <property type="match status" value="1"/>
</dbReference>
<dbReference type="SUPFAM" id="SSF52540">
    <property type="entry name" value="P-loop containing nucleoside triphosphate hydrolases"/>
    <property type="match status" value="1"/>
</dbReference>
<dbReference type="InterPro" id="IPR010994">
    <property type="entry name" value="RuvA_2-like"/>
</dbReference>
<dbReference type="PROSITE" id="PS51192">
    <property type="entry name" value="HELICASE_ATP_BIND_1"/>
    <property type="match status" value="1"/>
</dbReference>
<dbReference type="Pfam" id="PF21210">
    <property type="entry name" value="RNA_helicase_helical"/>
    <property type="match status" value="1"/>
</dbReference>
<sequence>MHINHPLIKNNIIEARIYQQLVVANALKQNTLCVLGTGLGKTAIAALTIAGILSKRNGKVLIIAPSRPLVDQHQKSMNSFLNIDPEKIIVLNGKISPLKREEMWKTGKIFIATPQVAENDIISGILKTKDFSLLIADEAHHTTGNHSYTFVANTFKQNSHILGLTASPGSNIEKIMEICENLGVEHVEIKTEEDPDVLPYVAKVKMRPRKVELPKEFLDNLKLLKNALKERLTILKDNKVIYTINVNKSDLIGLNKKIMTMDDSIKYEMLKVSSEAVKIEHAIEMLETQGKSTFLNYYQKMLSQNTKSAKSITLDHRFLQVVENLNEINIEHPKYDKLLEITKEILEQNEKMIIFAQYRDTVQKIVELLSKHNIEAITFVGQSNKDGKGMSQKEQIKAIERFKSDANVLVSTSVSEEGIDISSVNYVLFYEPVPSEIRMIQRRGRAARGEGGEVIVLIAEKTRDEGYYRAGISKEKNMKNILKNMQETLNKKLSESKFENSEIKNEKNNNLNLNNIARLKADETVLKKENSAVKLENESKSETLDYLLTDNIERGFENKSLAKIIIDSRERHIGRYISKKANLEFKTLEIGDYIVSDRVAVERKTAEDFESSIIDKRLFNQLIDLKKYEKPLLIIEGDNFYRLRENAIQGTIFSIMIDYQIPIIFSKNMEDTANILVKIAEKEQLKEKRGISIRYGKRLMSIKERQKFLVEGLPDIGPVMAENLLNSLQTVEKIFGASEKELTAVEGIGKITAKKIREVVTKTYNEKNTMKNEDLL</sequence>
<keyword evidence="4" id="KW-0067">ATP-binding</keyword>
<dbReference type="STRING" id="406327.Mevan_0706"/>
<dbReference type="CDD" id="cd20075">
    <property type="entry name" value="XPF_nuclease_XPF_arch"/>
    <property type="match status" value="1"/>
</dbReference>
<dbReference type="Pfam" id="PF14520">
    <property type="entry name" value="HHH_5"/>
    <property type="match status" value="1"/>
</dbReference>
<dbReference type="GO" id="GO:0016787">
    <property type="term" value="F:hydrolase activity"/>
    <property type="evidence" value="ECO:0007669"/>
    <property type="project" value="UniProtKB-KW"/>
</dbReference>
<reference evidence="7" key="1">
    <citation type="submission" date="2007-06" db="EMBL/GenBank/DDBJ databases">
        <title>Complete sequence of Methanococcus vannielii SB.</title>
        <authorList>
            <consortium name="US DOE Joint Genome Institute"/>
            <person name="Copeland A."/>
            <person name="Lucas S."/>
            <person name="Lapidus A."/>
            <person name="Barry K."/>
            <person name="Glavina del Rio T."/>
            <person name="Dalin E."/>
            <person name="Tice H."/>
            <person name="Pitluck S."/>
            <person name="Chain P."/>
            <person name="Malfatti S."/>
            <person name="Shin M."/>
            <person name="Vergez L."/>
            <person name="Schmutz J."/>
            <person name="Larimer F."/>
            <person name="Land M."/>
            <person name="Hauser L."/>
            <person name="Kyrpides N."/>
            <person name="Anderson I."/>
            <person name="Sieprawska-Lupa M."/>
            <person name="Whitman W.B."/>
            <person name="Richardson P."/>
        </authorList>
    </citation>
    <scope>NUCLEOTIDE SEQUENCE [LARGE SCALE GENOMIC DNA]</scope>
    <source>
        <strain evidence="7">SB</strain>
    </source>
</reference>
<accession>A6UQ40</accession>
<evidence type="ECO:0000256" key="3">
    <source>
        <dbReference type="ARBA" id="ARBA00022806"/>
    </source>
</evidence>
<dbReference type="SUPFAM" id="SSF52980">
    <property type="entry name" value="Restriction endonuclease-like"/>
    <property type="match status" value="1"/>
</dbReference>
<dbReference type="AlphaFoldDB" id="A6UQ40"/>
<evidence type="ECO:0000256" key="4">
    <source>
        <dbReference type="ARBA" id="ARBA00022840"/>
    </source>
</evidence>
<dbReference type="OrthoDB" id="9764at2157"/>
<organism evidence="7 8">
    <name type="scientific">Methanococcus vannielii (strain ATCC 35089 / DSM 1224 / JCM 13029 / OCM 148 / SB)</name>
    <dbReference type="NCBI Taxonomy" id="406327"/>
    <lineage>
        <taxon>Archaea</taxon>
        <taxon>Methanobacteriati</taxon>
        <taxon>Methanobacteriota</taxon>
        <taxon>Methanomada group</taxon>
        <taxon>Methanococci</taxon>
        <taxon>Methanococcales</taxon>
        <taxon>Methanococcaceae</taxon>
        <taxon>Methanococcus</taxon>
    </lineage>
</organism>
<keyword evidence="3" id="KW-0347">Helicase</keyword>
<keyword evidence="2" id="KW-0378">Hydrolase</keyword>
<evidence type="ECO:0000259" key="6">
    <source>
        <dbReference type="PROSITE" id="PS51194"/>
    </source>
</evidence>
<dbReference type="InterPro" id="IPR041755">
    <property type="entry name" value="Hef_ID"/>
</dbReference>
<dbReference type="GO" id="GO:0004386">
    <property type="term" value="F:helicase activity"/>
    <property type="evidence" value="ECO:0007669"/>
    <property type="project" value="UniProtKB-KW"/>
</dbReference>
<dbReference type="Pfam" id="PF04851">
    <property type="entry name" value="ResIII"/>
    <property type="match status" value="1"/>
</dbReference>
<dbReference type="GO" id="GO:0003677">
    <property type="term" value="F:DNA binding"/>
    <property type="evidence" value="ECO:0007669"/>
    <property type="project" value="InterPro"/>
</dbReference>
<dbReference type="PANTHER" id="PTHR14025">
    <property type="entry name" value="FANCONI ANEMIA GROUP M FANCM FAMILY MEMBER"/>
    <property type="match status" value="1"/>
</dbReference>
<gene>
    <name evidence="7" type="ordered locus">Mevan_0706</name>
</gene>
<dbReference type="GO" id="GO:0006281">
    <property type="term" value="P:DNA repair"/>
    <property type="evidence" value="ECO:0007669"/>
    <property type="project" value="InterPro"/>
</dbReference>
<dbReference type="SUPFAM" id="SSF47781">
    <property type="entry name" value="RuvA domain 2-like"/>
    <property type="match status" value="1"/>
</dbReference>
<dbReference type="Proteomes" id="UP000001107">
    <property type="component" value="Chromosome"/>
</dbReference>
<evidence type="ECO:0000256" key="1">
    <source>
        <dbReference type="ARBA" id="ARBA00022741"/>
    </source>
</evidence>
<dbReference type="InterPro" id="IPR003583">
    <property type="entry name" value="Hlx-hairpin-Hlx_DNA-bd_motif"/>
</dbReference>
<dbReference type="InterPro" id="IPR006935">
    <property type="entry name" value="Helicase/UvrB_N"/>
</dbReference>
<evidence type="ECO:0000256" key="2">
    <source>
        <dbReference type="ARBA" id="ARBA00022801"/>
    </source>
</evidence>
<feature type="domain" description="Helicase C-terminal" evidence="6">
    <location>
        <begin position="337"/>
        <end position="504"/>
    </location>
</feature>
<dbReference type="EMBL" id="CP000742">
    <property type="protein sequence ID" value="ABR54612.1"/>
    <property type="molecule type" value="Genomic_DNA"/>
</dbReference>
<dbReference type="GO" id="GO:0004518">
    <property type="term" value="F:nuclease activity"/>
    <property type="evidence" value="ECO:0007669"/>
    <property type="project" value="InterPro"/>
</dbReference>
<dbReference type="Gene3D" id="3.40.50.10130">
    <property type="match status" value="1"/>
</dbReference>
<dbReference type="Gene3D" id="3.40.50.300">
    <property type="entry name" value="P-loop containing nucleotide triphosphate hydrolases"/>
    <property type="match status" value="2"/>
</dbReference>
<dbReference type="SMART" id="SM00891">
    <property type="entry name" value="ERCC4"/>
    <property type="match status" value="1"/>
</dbReference>
<dbReference type="NCBIfam" id="NF010337">
    <property type="entry name" value="PRK13766.1"/>
    <property type="match status" value="1"/>
</dbReference>
<dbReference type="GO" id="GO:0140097">
    <property type="term" value="F:catalytic activity, acting on DNA"/>
    <property type="evidence" value="ECO:0007669"/>
    <property type="project" value="UniProtKB-ARBA"/>
</dbReference>
<evidence type="ECO:0000259" key="5">
    <source>
        <dbReference type="PROSITE" id="PS51192"/>
    </source>
</evidence>
<dbReference type="Gene3D" id="1.20.1320.20">
    <property type="entry name" value="hef helicase domain"/>
    <property type="match status" value="1"/>
</dbReference>
<dbReference type="InterPro" id="IPR001650">
    <property type="entry name" value="Helicase_C-like"/>
</dbReference>
<feature type="domain" description="Helicase ATP-binding" evidence="5">
    <location>
        <begin position="22"/>
        <end position="186"/>
    </location>
</feature>
<dbReference type="InterPro" id="IPR027417">
    <property type="entry name" value="P-loop_NTPase"/>
</dbReference>
<proteinExistence type="predicted"/>
<dbReference type="SMART" id="SM00487">
    <property type="entry name" value="DEXDc"/>
    <property type="match status" value="1"/>
</dbReference>
<evidence type="ECO:0000313" key="7">
    <source>
        <dbReference type="EMBL" id="ABR54612.1"/>
    </source>
</evidence>
<dbReference type="eggNOG" id="arCOG00872">
    <property type="taxonomic scope" value="Archaea"/>
</dbReference>